<dbReference type="InterPro" id="IPR025979">
    <property type="entry name" value="ChrR-like_cupin_dom"/>
</dbReference>
<evidence type="ECO:0000313" key="2">
    <source>
        <dbReference type="EMBL" id="MBE0368387.1"/>
    </source>
</evidence>
<dbReference type="InterPro" id="IPR014710">
    <property type="entry name" value="RmlC-like_jellyroll"/>
</dbReference>
<dbReference type="InterPro" id="IPR011051">
    <property type="entry name" value="RmlC_Cupin_sf"/>
</dbReference>
<sequence>MEFNSPPELNDRIVKLGFSSDIAIPADIDFSPYQPGLREGVDIAVLFDETCVNPEGADCAFLRYQAGAFVPGHVHMGYETVLVLQGDYIENGQTFSPGSFIVRAPGTCHSMASTNGCLILASRYKPVKQLTEYK</sequence>
<protein>
    <recommendedName>
        <fullName evidence="1">ChrR-like cupin domain-containing protein</fullName>
    </recommendedName>
</protein>
<comment type="caution">
    <text evidence="2">The sequence shown here is derived from an EMBL/GenBank/DDBJ whole genome shotgun (WGS) entry which is preliminary data.</text>
</comment>
<proteinExistence type="predicted"/>
<name>A0ABR9ECA0_9GAMM</name>
<evidence type="ECO:0000259" key="1">
    <source>
        <dbReference type="Pfam" id="PF12973"/>
    </source>
</evidence>
<dbReference type="SUPFAM" id="SSF51182">
    <property type="entry name" value="RmlC-like cupins"/>
    <property type="match status" value="1"/>
</dbReference>
<dbReference type="Gene3D" id="2.60.120.10">
    <property type="entry name" value="Jelly Rolls"/>
    <property type="match status" value="1"/>
</dbReference>
<dbReference type="Pfam" id="PF12973">
    <property type="entry name" value="Cupin_7"/>
    <property type="match status" value="1"/>
</dbReference>
<dbReference type="Proteomes" id="UP000615755">
    <property type="component" value="Unassembled WGS sequence"/>
</dbReference>
<dbReference type="RefSeq" id="WP_192507677.1">
    <property type="nucleotide sequence ID" value="NZ_AQGV01000012.1"/>
</dbReference>
<reference evidence="2 3" key="1">
    <citation type="submission" date="2015-03" db="EMBL/GenBank/DDBJ databases">
        <title>Genome sequence of Pseudoalteromonas aurantia.</title>
        <authorList>
            <person name="Xie B.-B."/>
            <person name="Rong J.-C."/>
            <person name="Qin Q.-L."/>
            <person name="Zhang Y.-Z."/>
        </authorList>
    </citation>
    <scope>NUCLEOTIDE SEQUENCE [LARGE SCALE GENOMIC DNA]</scope>
    <source>
        <strain evidence="2 3">208</strain>
    </source>
</reference>
<dbReference type="EMBL" id="AQGV01000012">
    <property type="protein sequence ID" value="MBE0368387.1"/>
    <property type="molecule type" value="Genomic_DNA"/>
</dbReference>
<keyword evidence="3" id="KW-1185">Reference proteome</keyword>
<evidence type="ECO:0000313" key="3">
    <source>
        <dbReference type="Proteomes" id="UP000615755"/>
    </source>
</evidence>
<gene>
    <name evidence="2" type="ORF">PAUR_a1975</name>
</gene>
<feature type="domain" description="ChrR-like cupin" evidence="1">
    <location>
        <begin position="27"/>
        <end position="121"/>
    </location>
</feature>
<organism evidence="2 3">
    <name type="scientific">Pseudoalteromonas aurantia 208</name>
    <dbReference type="NCBI Taxonomy" id="1314867"/>
    <lineage>
        <taxon>Bacteria</taxon>
        <taxon>Pseudomonadati</taxon>
        <taxon>Pseudomonadota</taxon>
        <taxon>Gammaproteobacteria</taxon>
        <taxon>Alteromonadales</taxon>
        <taxon>Pseudoalteromonadaceae</taxon>
        <taxon>Pseudoalteromonas</taxon>
    </lineage>
</organism>
<accession>A0ABR9ECA0</accession>